<name>M0KIU5_9EURY</name>
<accession>M0KIU5</accession>
<evidence type="ECO:0000256" key="1">
    <source>
        <dbReference type="SAM" id="Phobius"/>
    </source>
</evidence>
<feature type="transmembrane region" description="Helical" evidence="1">
    <location>
        <begin position="77"/>
        <end position="103"/>
    </location>
</feature>
<evidence type="ECO:0000313" key="3">
    <source>
        <dbReference type="EMBL" id="EMA19745.1"/>
    </source>
</evidence>
<proteinExistence type="predicted"/>
<feature type="transmembrane region" description="Helical" evidence="1">
    <location>
        <begin position="21"/>
        <end position="42"/>
    </location>
</feature>
<organism evidence="3 4">
    <name type="scientific">Haloarcula amylolytica JCM 13557</name>
    <dbReference type="NCBI Taxonomy" id="1227452"/>
    <lineage>
        <taxon>Archaea</taxon>
        <taxon>Methanobacteriati</taxon>
        <taxon>Methanobacteriota</taxon>
        <taxon>Stenosarchaea group</taxon>
        <taxon>Halobacteria</taxon>
        <taxon>Halobacteriales</taxon>
        <taxon>Haloarculaceae</taxon>
        <taxon>Haloarcula</taxon>
    </lineage>
</organism>
<evidence type="ECO:0000259" key="2">
    <source>
        <dbReference type="Pfam" id="PF25231"/>
    </source>
</evidence>
<sequence>MALQIGRAFQDGIDELLSERGAVFAGVFIVYGLLSSVVWASLSQAFTELFLGQLPSDAQVNQAAMAGGTPLALDLPLAVAAVGALVLFVVNEALNIVAIRAFASDDREPIPDNVGRRLGKTVGIAIAAGILTTIAVGVGLVLLIIPGLVFALLFFFVRQEIALNDSGIIESISNSVSIVTDNLLAAFVLAVVLAVLGFVLGGAFSLLPISLPPMVLTTVSTVLSSVVGVFSIAVTTVAYLQATESDHDVAHETESVGGL</sequence>
<comment type="caution">
    <text evidence="3">The sequence shown here is derived from an EMBL/GenBank/DDBJ whole genome shotgun (WGS) entry which is preliminary data.</text>
</comment>
<dbReference type="InterPro" id="IPR057169">
    <property type="entry name" value="DUF7847"/>
</dbReference>
<dbReference type="AlphaFoldDB" id="M0KIU5"/>
<keyword evidence="1" id="KW-1133">Transmembrane helix</keyword>
<keyword evidence="1" id="KW-0812">Transmembrane</keyword>
<dbReference type="EMBL" id="AOLW01000023">
    <property type="protein sequence ID" value="EMA19745.1"/>
    <property type="molecule type" value="Genomic_DNA"/>
</dbReference>
<feature type="domain" description="DUF7847" evidence="2">
    <location>
        <begin position="3"/>
        <end position="241"/>
    </location>
</feature>
<keyword evidence="4" id="KW-1185">Reference proteome</keyword>
<gene>
    <name evidence="3" type="ORF">C442_12256</name>
</gene>
<reference evidence="3 4" key="1">
    <citation type="journal article" date="2014" name="PLoS Genet.">
        <title>Phylogenetically driven sequencing of extremely halophilic archaea reveals strategies for static and dynamic osmo-response.</title>
        <authorList>
            <person name="Becker E.A."/>
            <person name="Seitzer P.M."/>
            <person name="Tritt A."/>
            <person name="Larsen D."/>
            <person name="Krusor M."/>
            <person name="Yao A.I."/>
            <person name="Wu D."/>
            <person name="Madern D."/>
            <person name="Eisen J.A."/>
            <person name="Darling A.E."/>
            <person name="Facciotti M.T."/>
        </authorList>
    </citation>
    <scope>NUCLEOTIDE SEQUENCE [LARGE SCALE GENOMIC DNA]</scope>
    <source>
        <strain evidence="3 4">JCM 13557</strain>
    </source>
</reference>
<feature type="transmembrane region" description="Helical" evidence="1">
    <location>
        <begin position="124"/>
        <end position="157"/>
    </location>
</feature>
<feature type="transmembrane region" description="Helical" evidence="1">
    <location>
        <begin position="214"/>
        <end position="240"/>
    </location>
</feature>
<dbReference type="Pfam" id="PF25231">
    <property type="entry name" value="DUF7847"/>
    <property type="match status" value="1"/>
</dbReference>
<dbReference type="RefSeq" id="WP_008310798.1">
    <property type="nucleotide sequence ID" value="NZ_AOLW01000023.1"/>
</dbReference>
<feature type="transmembrane region" description="Helical" evidence="1">
    <location>
        <begin position="183"/>
        <end position="207"/>
    </location>
</feature>
<dbReference type="Proteomes" id="UP000011623">
    <property type="component" value="Unassembled WGS sequence"/>
</dbReference>
<dbReference type="PATRIC" id="fig|1227452.3.peg.2449"/>
<keyword evidence="1" id="KW-0472">Membrane</keyword>
<protein>
    <recommendedName>
        <fullName evidence="2">DUF7847 domain-containing protein</fullName>
    </recommendedName>
</protein>
<evidence type="ECO:0000313" key="4">
    <source>
        <dbReference type="Proteomes" id="UP000011623"/>
    </source>
</evidence>